<protein>
    <recommendedName>
        <fullName evidence="3">Lipoprotein</fullName>
    </recommendedName>
</protein>
<evidence type="ECO:0000313" key="2">
    <source>
        <dbReference type="Proteomes" id="UP000674416"/>
    </source>
</evidence>
<name>A0ABS4D302_9BACI</name>
<organism evidence="1 2">
    <name type="scientific">Bacillus capparidis</name>
    <dbReference type="NCBI Taxonomy" id="1840411"/>
    <lineage>
        <taxon>Bacteria</taxon>
        <taxon>Bacillati</taxon>
        <taxon>Bacillota</taxon>
        <taxon>Bacilli</taxon>
        <taxon>Bacillales</taxon>
        <taxon>Bacillaceae</taxon>
        <taxon>Bacillus</taxon>
    </lineage>
</organism>
<evidence type="ECO:0008006" key="3">
    <source>
        <dbReference type="Google" id="ProtNLM"/>
    </source>
</evidence>
<reference evidence="1 2" key="1">
    <citation type="submission" date="2021-01" db="EMBL/GenBank/DDBJ databases">
        <title>Genomic Encyclopedia of Type Strains, Phase IV (KMG-IV): sequencing the most valuable type-strain genomes for metagenomic binning, comparative biology and taxonomic classification.</title>
        <authorList>
            <person name="Goeker M."/>
        </authorList>
    </citation>
    <scope>NUCLEOTIDE SEQUENCE [LARGE SCALE GENOMIC DNA]</scope>
    <source>
        <strain evidence="1 2">DSM 103394</strain>
    </source>
</reference>
<proteinExistence type="predicted"/>
<keyword evidence="2" id="KW-1185">Reference proteome</keyword>
<dbReference type="RefSeq" id="WP_158320333.1">
    <property type="nucleotide sequence ID" value="NZ_JAFDST010000008.1"/>
</dbReference>
<sequence>MKYTKKLIIVFILSSFLLNGCGEYNPSDEDVIDSHGEITNYDKFT</sequence>
<dbReference type="Proteomes" id="UP000674416">
    <property type="component" value="Unassembled WGS sequence"/>
</dbReference>
<gene>
    <name evidence="1" type="ORF">JOC74_004551</name>
</gene>
<accession>A0ABS4D302</accession>
<evidence type="ECO:0000313" key="1">
    <source>
        <dbReference type="EMBL" id="MBP1084004.1"/>
    </source>
</evidence>
<dbReference type="EMBL" id="JAFDST010000008">
    <property type="protein sequence ID" value="MBP1084004.1"/>
    <property type="molecule type" value="Genomic_DNA"/>
</dbReference>
<comment type="caution">
    <text evidence="1">The sequence shown here is derived from an EMBL/GenBank/DDBJ whole genome shotgun (WGS) entry which is preliminary data.</text>
</comment>